<dbReference type="PANTHER" id="PTHR11986:SF79">
    <property type="entry name" value="ACETYLORNITHINE AMINOTRANSFERASE, MITOCHONDRIAL"/>
    <property type="match status" value="1"/>
</dbReference>
<dbReference type="InterPro" id="IPR004636">
    <property type="entry name" value="AcOrn/SuccOrn_fam"/>
</dbReference>
<evidence type="ECO:0000313" key="7">
    <source>
        <dbReference type="Proteomes" id="UP000594688"/>
    </source>
</evidence>
<keyword evidence="5" id="KW-0963">Cytoplasm</keyword>
<feature type="binding site" evidence="5">
    <location>
        <begin position="106"/>
        <end position="107"/>
    </location>
    <ligand>
        <name>pyridoxal 5'-phosphate</name>
        <dbReference type="ChEBI" id="CHEBI:597326"/>
    </ligand>
</feature>
<evidence type="ECO:0000256" key="4">
    <source>
        <dbReference type="ARBA" id="ARBA00022898"/>
    </source>
</evidence>
<dbReference type="PROSITE" id="PS00600">
    <property type="entry name" value="AA_TRANSFER_CLASS_3"/>
    <property type="match status" value="1"/>
</dbReference>
<dbReference type="PIRSF" id="PIRSF000521">
    <property type="entry name" value="Transaminase_4ab_Lys_Orn"/>
    <property type="match status" value="1"/>
</dbReference>
<comment type="subunit">
    <text evidence="5">Homodimer.</text>
</comment>
<dbReference type="InterPro" id="IPR005814">
    <property type="entry name" value="Aminotrans_3"/>
</dbReference>
<dbReference type="CDD" id="cd00610">
    <property type="entry name" value="OAT_like"/>
    <property type="match status" value="1"/>
</dbReference>
<evidence type="ECO:0000256" key="1">
    <source>
        <dbReference type="ARBA" id="ARBA00022576"/>
    </source>
</evidence>
<dbReference type="KEGG" id="nli:G3M70_00845"/>
<dbReference type="GO" id="GO:0042802">
    <property type="term" value="F:identical protein binding"/>
    <property type="evidence" value="ECO:0007669"/>
    <property type="project" value="TreeGrafter"/>
</dbReference>
<dbReference type="InterPro" id="IPR015422">
    <property type="entry name" value="PyrdxlP-dep_Trfase_small"/>
</dbReference>
<comment type="similarity">
    <text evidence="5">Belongs to the class-III pyridoxal-phosphate-dependent aminotransferase family. ArgD subfamily.</text>
</comment>
<comment type="catalytic activity">
    <reaction evidence="5">
        <text>N(2)-acetyl-L-ornithine + 2-oxoglutarate = N-acetyl-L-glutamate 5-semialdehyde + L-glutamate</text>
        <dbReference type="Rhea" id="RHEA:18049"/>
        <dbReference type="ChEBI" id="CHEBI:16810"/>
        <dbReference type="ChEBI" id="CHEBI:29123"/>
        <dbReference type="ChEBI" id="CHEBI:29985"/>
        <dbReference type="ChEBI" id="CHEBI:57805"/>
        <dbReference type="EC" id="2.6.1.11"/>
    </reaction>
</comment>
<keyword evidence="4 5" id="KW-0663">Pyridoxal phosphate</keyword>
<proteinExistence type="inferred from homology"/>
<dbReference type="InterPro" id="IPR049704">
    <property type="entry name" value="Aminotrans_3_PPA_site"/>
</dbReference>
<dbReference type="InterPro" id="IPR015424">
    <property type="entry name" value="PyrdxlP-dep_Trfase"/>
</dbReference>
<comment type="pathway">
    <text evidence="5">Amino-acid biosynthesis; L-arginine biosynthesis; N(2)-acetyl-L-ornithine from L-glutamate: step 4/4.</text>
</comment>
<dbReference type="GO" id="GO:0005737">
    <property type="term" value="C:cytoplasm"/>
    <property type="evidence" value="ECO:0007669"/>
    <property type="project" value="UniProtKB-SubCell"/>
</dbReference>
<dbReference type="NCBIfam" id="TIGR00707">
    <property type="entry name" value="argD"/>
    <property type="match status" value="1"/>
</dbReference>
<comment type="miscellaneous">
    <text evidence="5">May also have succinyldiaminopimelate aminotransferase activity, thus carrying out the corresponding step in lysine biosynthesis.</text>
</comment>
<reference evidence="6 7" key="1">
    <citation type="submission" date="2020-02" db="EMBL/GenBank/DDBJ databases">
        <title>Genomic and physiological characterization of two novel Nitrospinaceae genera.</title>
        <authorList>
            <person name="Mueller A.J."/>
            <person name="Jung M.-Y."/>
            <person name="Strachan C.R."/>
            <person name="Herbold C.W."/>
            <person name="Kirkegaard R.H."/>
            <person name="Daims H."/>
        </authorList>
    </citation>
    <scope>NUCLEOTIDE SEQUENCE [LARGE SCALE GENOMIC DNA]</scope>
    <source>
        <strain evidence="6">EB</strain>
    </source>
</reference>
<feature type="binding site" evidence="5">
    <location>
        <begin position="224"/>
        <end position="227"/>
    </location>
    <ligand>
        <name>pyridoxal 5'-phosphate</name>
        <dbReference type="ChEBI" id="CHEBI:597326"/>
    </ligand>
</feature>
<keyword evidence="5" id="KW-0055">Arginine biosynthesis</keyword>
<dbReference type="GO" id="GO:0030170">
    <property type="term" value="F:pyridoxal phosphate binding"/>
    <property type="evidence" value="ECO:0007669"/>
    <property type="project" value="InterPro"/>
</dbReference>
<dbReference type="FunFam" id="3.40.640.10:FF:000004">
    <property type="entry name" value="Acetylornithine aminotransferase"/>
    <property type="match status" value="1"/>
</dbReference>
<protein>
    <recommendedName>
        <fullName evidence="5">Acetylornithine aminotransferase</fullName>
        <shortName evidence="5">ACOAT</shortName>
        <ecNumber evidence="5">2.6.1.11</ecNumber>
    </recommendedName>
</protein>
<dbReference type="SUPFAM" id="SSF53383">
    <property type="entry name" value="PLP-dependent transferases"/>
    <property type="match status" value="1"/>
</dbReference>
<organism evidence="6 7">
    <name type="scientific">Candidatus Nitronauta litoralis</name>
    <dbReference type="NCBI Taxonomy" id="2705533"/>
    <lineage>
        <taxon>Bacteria</taxon>
        <taxon>Pseudomonadati</taxon>
        <taxon>Nitrospinota/Tectimicrobiota group</taxon>
        <taxon>Nitrospinota</taxon>
        <taxon>Nitrospinia</taxon>
        <taxon>Nitrospinales</taxon>
        <taxon>Nitrospinaceae</taxon>
        <taxon>Candidatus Nitronauta</taxon>
    </lineage>
</organism>
<dbReference type="Proteomes" id="UP000594688">
    <property type="component" value="Chromosome"/>
</dbReference>
<dbReference type="Gene3D" id="3.90.1150.10">
    <property type="entry name" value="Aspartate Aminotransferase, domain 1"/>
    <property type="match status" value="1"/>
</dbReference>
<dbReference type="GO" id="GO:0006526">
    <property type="term" value="P:L-arginine biosynthetic process"/>
    <property type="evidence" value="ECO:0007669"/>
    <property type="project" value="UniProtKB-UniRule"/>
</dbReference>
<keyword evidence="3 5" id="KW-0808">Transferase</keyword>
<accession>A0A7T0FZ49</accession>
<feature type="binding site" evidence="5">
    <location>
        <position position="281"/>
    </location>
    <ligand>
        <name>N(2)-acetyl-L-ornithine</name>
        <dbReference type="ChEBI" id="CHEBI:57805"/>
    </ligand>
</feature>
<evidence type="ECO:0000313" key="6">
    <source>
        <dbReference type="EMBL" id="QPJ60513.1"/>
    </source>
</evidence>
<dbReference type="GO" id="GO:0003992">
    <property type="term" value="F:N2-acetyl-L-ornithine:2-oxoglutarate 5-aminotransferase activity"/>
    <property type="evidence" value="ECO:0007669"/>
    <property type="project" value="UniProtKB-UniRule"/>
</dbReference>
<evidence type="ECO:0000256" key="2">
    <source>
        <dbReference type="ARBA" id="ARBA00022605"/>
    </source>
</evidence>
<keyword evidence="1 5" id="KW-0032">Aminotransferase</keyword>
<comment type="subcellular location">
    <subcellularLocation>
        <location evidence="5">Cytoplasm</location>
    </subcellularLocation>
</comment>
<feature type="binding site" evidence="5">
    <location>
        <position position="282"/>
    </location>
    <ligand>
        <name>pyridoxal 5'-phosphate</name>
        <dbReference type="ChEBI" id="CHEBI:597326"/>
    </ligand>
</feature>
<sequence length="404" mass="43647">MATNFSVKKLSDQHLLGNYKRFPIAISKGKGMYVWDESGNKYLDFVAGIAVDSLGHCHPEVVKAIKKQVGTLMHVSNLYHIPPQAELARELTRSCFADKAFFCNSGTEANEAAIKLARKVMFDRGQKKRIEIVTTLASFHGRTLGALSATGQEKMKVGFGPMLPGFKHVPFADIKAMEKAITSKTCAVMIEPLQGETGVNTASKSYFQNLRKLCNKKKVLLILDEVQTGMGRTGQLFAHQGMKIKPDIMTLAKGLGGGMPIGAMLTTDELGASLGPGTHGTTFGGNPLACAAALAVTKIVSSKTFLKQVSSKGDFFQDELKKLGKRYPVIKQIRGEGLMIGVDLTLPSPAIAGECLKHKALVNAIAPNTLRFIPPLIVTRQDISKLITILEKSISKVMKETGSS</sequence>
<keyword evidence="2 5" id="KW-0028">Amino-acid biosynthesis</keyword>
<dbReference type="PANTHER" id="PTHR11986">
    <property type="entry name" value="AMINOTRANSFERASE CLASS III"/>
    <property type="match status" value="1"/>
</dbReference>
<dbReference type="UniPathway" id="UPA00068">
    <property type="reaction ID" value="UER00109"/>
</dbReference>
<dbReference type="NCBIfam" id="NF002325">
    <property type="entry name" value="PRK01278.1"/>
    <property type="match status" value="1"/>
</dbReference>
<name>A0A7T0FZ49_9BACT</name>
<evidence type="ECO:0000256" key="5">
    <source>
        <dbReference type="HAMAP-Rule" id="MF_01107"/>
    </source>
</evidence>
<dbReference type="InterPro" id="IPR050103">
    <property type="entry name" value="Class-III_PLP-dep_AT"/>
</dbReference>
<gene>
    <name evidence="5" type="primary">argD</name>
    <name evidence="6" type="ORF">G3M70_00845</name>
</gene>
<dbReference type="NCBIfam" id="NF002874">
    <property type="entry name" value="PRK03244.1"/>
    <property type="match status" value="1"/>
</dbReference>
<feature type="binding site" evidence="5">
    <location>
        <position position="142"/>
    </location>
    <ligand>
        <name>N(2)-acetyl-L-ornithine</name>
        <dbReference type="ChEBI" id="CHEBI:57805"/>
    </ligand>
</feature>
<dbReference type="EC" id="2.6.1.11" evidence="5"/>
<feature type="binding site" evidence="5">
    <location>
        <position position="139"/>
    </location>
    <ligand>
        <name>pyridoxal 5'-phosphate</name>
        <dbReference type="ChEBI" id="CHEBI:597326"/>
    </ligand>
</feature>
<dbReference type="HAMAP" id="MF_01107">
    <property type="entry name" value="ArgD_aminotrans_3"/>
    <property type="match status" value="1"/>
</dbReference>
<evidence type="ECO:0000256" key="3">
    <source>
        <dbReference type="ARBA" id="ARBA00022679"/>
    </source>
</evidence>
<dbReference type="Gene3D" id="3.40.640.10">
    <property type="entry name" value="Type I PLP-dependent aspartate aminotransferase-like (Major domain)"/>
    <property type="match status" value="1"/>
</dbReference>
<feature type="modified residue" description="N6-(pyridoxal phosphate)lysine" evidence="5">
    <location>
        <position position="253"/>
    </location>
</feature>
<dbReference type="EMBL" id="CP048685">
    <property type="protein sequence ID" value="QPJ60513.1"/>
    <property type="molecule type" value="Genomic_DNA"/>
</dbReference>
<dbReference type="Pfam" id="PF00202">
    <property type="entry name" value="Aminotran_3"/>
    <property type="match status" value="1"/>
</dbReference>
<dbReference type="AlphaFoldDB" id="A0A7T0FZ49"/>
<dbReference type="InterPro" id="IPR015421">
    <property type="entry name" value="PyrdxlP-dep_Trfase_major"/>
</dbReference>
<comment type="cofactor">
    <cofactor evidence="5">
        <name>pyridoxal 5'-phosphate</name>
        <dbReference type="ChEBI" id="CHEBI:597326"/>
    </cofactor>
    <text evidence="5">Binds 1 pyridoxal phosphate per subunit.</text>
</comment>